<keyword evidence="4" id="KW-1185">Reference proteome</keyword>
<dbReference type="GO" id="GO:0005245">
    <property type="term" value="F:voltage-gated calcium channel activity"/>
    <property type="evidence" value="ECO:0007669"/>
    <property type="project" value="TreeGrafter"/>
</dbReference>
<name>L9L6Q4_TUPCH</name>
<proteinExistence type="predicted"/>
<keyword evidence="1" id="KW-0106">Calcium</keyword>
<reference evidence="4" key="1">
    <citation type="submission" date="2012-07" db="EMBL/GenBank/DDBJ databases">
        <title>Genome of the Chinese tree shrew, a rising model animal genetically related to primates.</title>
        <authorList>
            <person name="Zhang G."/>
            <person name="Fan Y."/>
            <person name="Yao Y."/>
            <person name="Huang Z."/>
        </authorList>
    </citation>
    <scope>NUCLEOTIDE SEQUENCE [LARGE SCALE GENOMIC DNA]</scope>
</reference>
<dbReference type="PANTHER" id="PTHR10166:SF25">
    <property type="entry name" value="VOLTAGE-DEPENDENT CALCIUM CHANNEL SUBUNIT ALPHA-2_DELTA-3"/>
    <property type="match status" value="1"/>
</dbReference>
<evidence type="ECO:0000256" key="1">
    <source>
        <dbReference type="ARBA" id="ARBA00022568"/>
    </source>
</evidence>
<accession>L9L6Q4</accession>
<sequence length="369" mass="40326">MSRPDFCGLPTSVESSRGKEAAHAMRISLLGSAMASVVSFCPCDVPFYSEGETGPTQTKKSLRELRDVLSIMKEMDDGEEGETGPTQTKKSLRELRDVLSIMKEMDDGEEDCAAHPSELSPTIMPDTTGGESALSCSLSSPWGDMVRIFTYLIGREAAFADNLKWMACANKGFFTQISTLADVQENVMEYLHVLSRPKVIDQEHDVVWTEAYIDSTELSQELLRGLDSQGDPLPHYLSLLTDPFAGSTSSPGPVTGECSMIQSPDSSSPRPDPVFRCQATSGVDLHRHNLLLTLDSDTSRVTLQAGRGKEHPLSTSISQLTDDQGLVLMTTVAMPVFSKQNETDSEYLIVPYWFILVLASLDLTQGNGI</sequence>
<reference evidence="4" key="2">
    <citation type="journal article" date="2013" name="Nat. Commun.">
        <title>Genome of the Chinese tree shrew.</title>
        <authorList>
            <person name="Fan Y."/>
            <person name="Huang Z.Y."/>
            <person name="Cao C.C."/>
            <person name="Chen C.S."/>
            <person name="Chen Y.X."/>
            <person name="Fan D.D."/>
            <person name="He J."/>
            <person name="Hou H.L."/>
            <person name="Hu L."/>
            <person name="Hu X.T."/>
            <person name="Jiang X.T."/>
            <person name="Lai R."/>
            <person name="Lang Y.S."/>
            <person name="Liang B."/>
            <person name="Liao S.G."/>
            <person name="Mu D."/>
            <person name="Ma Y.Y."/>
            <person name="Niu Y.Y."/>
            <person name="Sun X.Q."/>
            <person name="Xia J.Q."/>
            <person name="Xiao J."/>
            <person name="Xiong Z.Q."/>
            <person name="Xu L."/>
            <person name="Yang L."/>
            <person name="Zhang Y."/>
            <person name="Zhao W."/>
            <person name="Zhao X.D."/>
            <person name="Zheng Y.T."/>
            <person name="Zhou J.M."/>
            <person name="Zhu Y.B."/>
            <person name="Zhang G.J."/>
            <person name="Wang J."/>
            <person name="Yao Y.G."/>
        </authorList>
    </citation>
    <scope>NUCLEOTIDE SEQUENCE [LARGE SCALE GENOMIC DNA]</scope>
</reference>
<keyword evidence="1" id="KW-0406">Ion transport</keyword>
<evidence type="ECO:0000313" key="3">
    <source>
        <dbReference type="EMBL" id="ELW70329.1"/>
    </source>
</evidence>
<evidence type="ECO:0000313" key="4">
    <source>
        <dbReference type="Proteomes" id="UP000011518"/>
    </source>
</evidence>
<keyword evidence="1" id="KW-0109">Calcium transport</keyword>
<dbReference type="Proteomes" id="UP000011518">
    <property type="component" value="Unassembled WGS sequence"/>
</dbReference>
<dbReference type="STRING" id="246437.L9L6Q4"/>
<dbReference type="AlphaFoldDB" id="L9L6Q4"/>
<dbReference type="InParanoid" id="L9L6Q4"/>
<dbReference type="GO" id="GO:0005891">
    <property type="term" value="C:voltage-gated calcium channel complex"/>
    <property type="evidence" value="ECO:0007669"/>
    <property type="project" value="TreeGrafter"/>
</dbReference>
<dbReference type="EMBL" id="KB320500">
    <property type="protein sequence ID" value="ELW70329.1"/>
    <property type="molecule type" value="Genomic_DNA"/>
</dbReference>
<protein>
    <submittedName>
        <fullName evidence="3">Voltage-dependent calcium channel subunit alpha-2/delta-3</fullName>
    </submittedName>
</protein>
<organism evidence="3 4">
    <name type="scientific">Tupaia chinensis</name>
    <name type="common">Chinese tree shrew</name>
    <name type="synonym">Tupaia belangeri chinensis</name>
    <dbReference type="NCBI Taxonomy" id="246437"/>
    <lineage>
        <taxon>Eukaryota</taxon>
        <taxon>Metazoa</taxon>
        <taxon>Chordata</taxon>
        <taxon>Craniata</taxon>
        <taxon>Vertebrata</taxon>
        <taxon>Euteleostomi</taxon>
        <taxon>Mammalia</taxon>
        <taxon>Eutheria</taxon>
        <taxon>Euarchontoglires</taxon>
        <taxon>Scandentia</taxon>
        <taxon>Tupaiidae</taxon>
        <taxon>Tupaia</taxon>
    </lineage>
</organism>
<dbReference type="PANTHER" id="PTHR10166">
    <property type="entry name" value="VOLTAGE-DEPENDENT CALCIUM CHANNEL SUBUNIT ALPHA-2/DELTA-RELATED"/>
    <property type="match status" value="1"/>
</dbReference>
<keyword evidence="1" id="KW-0813">Transport</keyword>
<dbReference type="InterPro" id="IPR051173">
    <property type="entry name" value="Ca_channel_alpha-2/delta"/>
</dbReference>
<evidence type="ECO:0000256" key="2">
    <source>
        <dbReference type="SAM" id="MobiDB-lite"/>
    </source>
</evidence>
<feature type="region of interest" description="Disordered" evidence="2">
    <location>
        <begin position="247"/>
        <end position="272"/>
    </location>
</feature>
<gene>
    <name evidence="3" type="ORF">TREES_T100002650</name>
</gene>